<comment type="similarity">
    <text evidence="5">Belongs to the peptidase S1 family. CLIP subfamily.</text>
</comment>
<keyword evidence="1" id="KW-0645">Protease</keyword>
<dbReference type="Pfam" id="PF00089">
    <property type="entry name" value="Trypsin"/>
    <property type="match status" value="1"/>
</dbReference>
<sequence>MGKVMGKAVGKEPTALENEASLPISWKNSSFLNSELVALFLPLLASGGVGAILVPTVVTSSLCPTGEGSRQLLDAKVKLISNTVCNSRRLYNHTIDESMICAGNLQKPGQDSCQGDSGGPLTCEKNGTYYVYGIVSWGLECGKKPGVYTQVTKFLNWIKATIQRESSF</sequence>
<organism evidence="8 9">
    <name type="scientific">Pteropus alecto</name>
    <name type="common">Black flying fox</name>
    <dbReference type="NCBI Taxonomy" id="9402"/>
    <lineage>
        <taxon>Eukaryota</taxon>
        <taxon>Metazoa</taxon>
        <taxon>Chordata</taxon>
        <taxon>Craniata</taxon>
        <taxon>Vertebrata</taxon>
        <taxon>Euteleostomi</taxon>
        <taxon>Mammalia</taxon>
        <taxon>Eutheria</taxon>
        <taxon>Laurasiatheria</taxon>
        <taxon>Chiroptera</taxon>
        <taxon>Yinpterochiroptera</taxon>
        <taxon>Pteropodoidea</taxon>
        <taxon>Pteropodidae</taxon>
        <taxon>Pteropodinae</taxon>
        <taxon>Pteropus</taxon>
    </lineage>
</organism>
<dbReference type="FunFam" id="2.40.10.10:FF:000002">
    <property type="entry name" value="Transmembrane protease serine"/>
    <property type="match status" value="1"/>
</dbReference>
<feature type="transmembrane region" description="Helical" evidence="6">
    <location>
        <begin position="36"/>
        <end position="58"/>
    </location>
</feature>
<dbReference type="eggNOG" id="KOG1217">
    <property type="taxonomic scope" value="Eukaryota"/>
</dbReference>
<keyword evidence="4" id="KW-1015">Disulfide bond</keyword>
<dbReference type="AlphaFoldDB" id="L5K0V1"/>
<gene>
    <name evidence="8" type="ORF">PAL_GLEAN10014176</name>
</gene>
<evidence type="ECO:0000259" key="7">
    <source>
        <dbReference type="PROSITE" id="PS50240"/>
    </source>
</evidence>
<keyword evidence="3" id="KW-0720">Serine protease</keyword>
<dbReference type="eggNOG" id="KOG3627">
    <property type="taxonomic scope" value="Eukaryota"/>
</dbReference>
<proteinExistence type="inferred from homology"/>
<evidence type="ECO:0000256" key="6">
    <source>
        <dbReference type="SAM" id="Phobius"/>
    </source>
</evidence>
<evidence type="ECO:0000256" key="2">
    <source>
        <dbReference type="ARBA" id="ARBA00022801"/>
    </source>
</evidence>
<dbReference type="InterPro" id="IPR009003">
    <property type="entry name" value="Peptidase_S1_PA"/>
</dbReference>
<keyword evidence="2" id="KW-0378">Hydrolase</keyword>
<dbReference type="PROSITE" id="PS00135">
    <property type="entry name" value="TRYPSIN_SER"/>
    <property type="match status" value="1"/>
</dbReference>
<dbReference type="InterPro" id="IPR043504">
    <property type="entry name" value="Peptidase_S1_PA_chymotrypsin"/>
</dbReference>
<evidence type="ECO:0000256" key="3">
    <source>
        <dbReference type="ARBA" id="ARBA00022825"/>
    </source>
</evidence>
<dbReference type="EMBL" id="KB031059">
    <property type="protein sequence ID" value="ELK04947.1"/>
    <property type="molecule type" value="Genomic_DNA"/>
</dbReference>
<evidence type="ECO:0000313" key="8">
    <source>
        <dbReference type="EMBL" id="ELK04947.1"/>
    </source>
</evidence>
<dbReference type="InterPro" id="IPR050127">
    <property type="entry name" value="Serine_Proteases_S1"/>
</dbReference>
<accession>L5K0V1</accession>
<dbReference type="Gene3D" id="2.40.10.10">
    <property type="entry name" value="Trypsin-like serine proteases"/>
    <property type="match status" value="1"/>
</dbReference>
<dbReference type="SUPFAM" id="SSF50494">
    <property type="entry name" value="Trypsin-like serine proteases"/>
    <property type="match status" value="1"/>
</dbReference>
<dbReference type="InterPro" id="IPR001254">
    <property type="entry name" value="Trypsin_dom"/>
</dbReference>
<dbReference type="InParanoid" id="L5K0V1"/>
<evidence type="ECO:0000256" key="4">
    <source>
        <dbReference type="ARBA" id="ARBA00023157"/>
    </source>
</evidence>
<dbReference type="CDD" id="cd00190">
    <property type="entry name" value="Tryp_SPc"/>
    <property type="match status" value="1"/>
</dbReference>
<dbReference type="InterPro" id="IPR033116">
    <property type="entry name" value="TRYPSIN_SER"/>
</dbReference>
<name>L5K0V1_PTEAL</name>
<evidence type="ECO:0000256" key="1">
    <source>
        <dbReference type="ARBA" id="ARBA00022670"/>
    </source>
</evidence>
<dbReference type="PANTHER" id="PTHR24264:SF40">
    <property type="entry name" value="HYALURONAN-BINDING PROTEIN 2"/>
    <property type="match status" value="1"/>
</dbReference>
<dbReference type="GO" id="GO:0006508">
    <property type="term" value="P:proteolysis"/>
    <property type="evidence" value="ECO:0007669"/>
    <property type="project" value="UniProtKB-KW"/>
</dbReference>
<dbReference type="GO" id="GO:0005615">
    <property type="term" value="C:extracellular space"/>
    <property type="evidence" value="ECO:0007669"/>
    <property type="project" value="TreeGrafter"/>
</dbReference>
<keyword evidence="6" id="KW-1133">Transmembrane helix</keyword>
<dbReference type="PROSITE" id="PS50240">
    <property type="entry name" value="TRYPSIN_DOM"/>
    <property type="match status" value="1"/>
</dbReference>
<evidence type="ECO:0000313" key="9">
    <source>
        <dbReference type="Proteomes" id="UP000010552"/>
    </source>
</evidence>
<keyword evidence="6" id="KW-0472">Membrane</keyword>
<reference evidence="9" key="1">
    <citation type="journal article" date="2013" name="Science">
        <title>Comparative analysis of bat genomes provides insight into the evolution of flight and immunity.</title>
        <authorList>
            <person name="Zhang G."/>
            <person name="Cowled C."/>
            <person name="Shi Z."/>
            <person name="Huang Z."/>
            <person name="Bishop-Lilly K.A."/>
            <person name="Fang X."/>
            <person name="Wynne J.W."/>
            <person name="Xiong Z."/>
            <person name="Baker M.L."/>
            <person name="Zhao W."/>
            <person name="Tachedjian M."/>
            <person name="Zhu Y."/>
            <person name="Zhou P."/>
            <person name="Jiang X."/>
            <person name="Ng J."/>
            <person name="Yang L."/>
            <person name="Wu L."/>
            <person name="Xiao J."/>
            <person name="Feng Y."/>
            <person name="Chen Y."/>
            <person name="Sun X."/>
            <person name="Zhang Y."/>
            <person name="Marsh G.A."/>
            <person name="Crameri G."/>
            <person name="Broder C.C."/>
            <person name="Frey K.G."/>
            <person name="Wang L.F."/>
            <person name="Wang J."/>
        </authorList>
    </citation>
    <scope>NUCLEOTIDE SEQUENCE [LARGE SCALE GENOMIC DNA]</scope>
</reference>
<protein>
    <submittedName>
        <fullName evidence="8">Hyaluronan-binding protein 2</fullName>
    </submittedName>
</protein>
<dbReference type="GO" id="GO:0004252">
    <property type="term" value="F:serine-type endopeptidase activity"/>
    <property type="evidence" value="ECO:0007669"/>
    <property type="project" value="InterPro"/>
</dbReference>
<dbReference type="Proteomes" id="UP000010552">
    <property type="component" value="Unassembled WGS sequence"/>
</dbReference>
<keyword evidence="6" id="KW-0812">Transmembrane</keyword>
<evidence type="ECO:0000256" key="5">
    <source>
        <dbReference type="ARBA" id="ARBA00024195"/>
    </source>
</evidence>
<dbReference type="PANTHER" id="PTHR24264">
    <property type="entry name" value="TRYPSIN-RELATED"/>
    <property type="match status" value="1"/>
</dbReference>
<dbReference type="STRING" id="9402.L5K0V1"/>
<dbReference type="MEROPS" id="S01.033"/>
<keyword evidence="9" id="KW-1185">Reference proteome</keyword>
<dbReference type="SMART" id="SM00020">
    <property type="entry name" value="Tryp_SPc"/>
    <property type="match status" value="1"/>
</dbReference>
<feature type="domain" description="Peptidase S1" evidence="7">
    <location>
        <begin position="16"/>
        <end position="163"/>
    </location>
</feature>